<dbReference type="EMBL" id="BHVY01000008">
    <property type="protein sequence ID" value="GIJ91850.1"/>
    <property type="molecule type" value="Genomic_DNA"/>
</dbReference>
<protein>
    <submittedName>
        <fullName evidence="13">Uncharacterized protein</fullName>
    </submittedName>
</protein>
<keyword evidence="9" id="KW-1015">Disulfide bond</keyword>
<evidence type="ECO:0000256" key="2">
    <source>
        <dbReference type="ARBA" id="ARBA00004613"/>
    </source>
</evidence>
<evidence type="ECO:0000256" key="9">
    <source>
        <dbReference type="ARBA" id="ARBA00023157"/>
    </source>
</evidence>
<evidence type="ECO:0000256" key="5">
    <source>
        <dbReference type="ARBA" id="ARBA00022729"/>
    </source>
</evidence>
<evidence type="ECO:0000256" key="6">
    <source>
        <dbReference type="ARBA" id="ARBA00023002"/>
    </source>
</evidence>
<evidence type="ECO:0000256" key="11">
    <source>
        <dbReference type="ARBA" id="ARBA00046340"/>
    </source>
</evidence>
<dbReference type="InterPro" id="IPR054497">
    <property type="entry name" value="LPMO_AA14"/>
</dbReference>
<keyword evidence="4" id="KW-0479">Metal-binding</keyword>
<feature type="chain" id="PRO_5040509864" evidence="12">
    <location>
        <begin position="19"/>
        <end position="281"/>
    </location>
</feature>
<keyword evidence="5 12" id="KW-0732">Signal</keyword>
<evidence type="ECO:0000256" key="12">
    <source>
        <dbReference type="SAM" id="SignalP"/>
    </source>
</evidence>
<keyword evidence="10" id="KW-0325">Glycoprotein</keyword>
<dbReference type="GO" id="GO:0046872">
    <property type="term" value="F:metal ion binding"/>
    <property type="evidence" value="ECO:0007669"/>
    <property type="project" value="UniProtKB-KW"/>
</dbReference>
<evidence type="ECO:0000256" key="8">
    <source>
        <dbReference type="ARBA" id="ARBA00023033"/>
    </source>
</evidence>
<evidence type="ECO:0000313" key="14">
    <source>
        <dbReference type="Proteomes" id="UP001043456"/>
    </source>
</evidence>
<keyword evidence="7" id="KW-0186">Copper</keyword>
<evidence type="ECO:0000256" key="3">
    <source>
        <dbReference type="ARBA" id="ARBA00022525"/>
    </source>
</evidence>
<dbReference type="AlphaFoldDB" id="A0A9P3BIE4"/>
<dbReference type="OrthoDB" id="2019572at2759"/>
<evidence type="ECO:0000256" key="4">
    <source>
        <dbReference type="ARBA" id="ARBA00022723"/>
    </source>
</evidence>
<keyword evidence="3" id="KW-0964">Secreted</keyword>
<dbReference type="GO" id="GO:0004497">
    <property type="term" value="F:monooxygenase activity"/>
    <property type="evidence" value="ECO:0007669"/>
    <property type="project" value="UniProtKB-KW"/>
</dbReference>
<feature type="signal peptide" evidence="12">
    <location>
        <begin position="1"/>
        <end position="18"/>
    </location>
</feature>
<dbReference type="GO" id="GO:0005576">
    <property type="term" value="C:extracellular region"/>
    <property type="evidence" value="ECO:0007669"/>
    <property type="project" value="UniProtKB-SubCell"/>
</dbReference>
<evidence type="ECO:0000313" key="13">
    <source>
        <dbReference type="EMBL" id="GIJ91850.1"/>
    </source>
</evidence>
<proteinExistence type="inferred from homology"/>
<comment type="subcellular location">
    <subcellularLocation>
        <location evidence="2">Secreted</location>
    </subcellularLocation>
</comment>
<name>A0A9P3BIE4_9EURO</name>
<keyword evidence="14" id="KW-1185">Reference proteome</keyword>
<sequence>MCCKPLTFVLLSIPLTSAHLAAFTEGMYCPEGSYQGALTNATDPNRHIFDPLYRLSGDDWFISKGKNCWLAEPTGIWEITANSVVSAGWTTRQNCTGFYGSCVPEDAYPTPYSVTNPAVIAAGLVTSSHGLAKPNLHCANKSTAAGTALAVAYKRSIWEVTMEDFVVVSIAPNTPFELLANYSIPDLAPCAECLCATGWVPLGYGQGNMYQTPHKCKIINPNGGQKPKVPSLPPGPGVHGPKQLIAFFQAEGNNVAALPGNIPPTYSTDMGFTNGAQTDIF</sequence>
<evidence type="ECO:0000256" key="10">
    <source>
        <dbReference type="ARBA" id="ARBA00023180"/>
    </source>
</evidence>
<gene>
    <name evidence="13" type="ORF">Asppvi_010825</name>
</gene>
<organism evidence="13 14">
    <name type="scientific">Aspergillus pseudoviridinutans</name>
    <dbReference type="NCBI Taxonomy" id="1517512"/>
    <lineage>
        <taxon>Eukaryota</taxon>
        <taxon>Fungi</taxon>
        <taxon>Dikarya</taxon>
        <taxon>Ascomycota</taxon>
        <taxon>Pezizomycotina</taxon>
        <taxon>Eurotiomycetes</taxon>
        <taxon>Eurotiomycetidae</taxon>
        <taxon>Eurotiales</taxon>
        <taxon>Aspergillaceae</taxon>
        <taxon>Aspergillus</taxon>
        <taxon>Aspergillus subgen. Fumigati</taxon>
    </lineage>
</organism>
<comment type="similarity">
    <text evidence="11">Belongs to the polysaccharide monooxygenase AA14 family.</text>
</comment>
<evidence type="ECO:0000256" key="1">
    <source>
        <dbReference type="ARBA" id="ARBA00001973"/>
    </source>
</evidence>
<evidence type="ECO:0000256" key="7">
    <source>
        <dbReference type="ARBA" id="ARBA00023008"/>
    </source>
</evidence>
<accession>A0A9P3BIE4</accession>
<reference evidence="13 14" key="1">
    <citation type="submission" date="2018-10" db="EMBL/GenBank/DDBJ databases">
        <title>Pan-genome distribution and transcriptional activeness of fungal secondary metabolism genes in Aspergillus section Fumigati.</title>
        <authorList>
            <person name="Takahashi H."/>
            <person name="Umemura M."/>
            <person name="Ninomiya A."/>
            <person name="Kusuya Y."/>
            <person name="Urayama S."/>
            <person name="Shimizu M."/>
            <person name="Watanabe A."/>
            <person name="Kamei K."/>
            <person name="Yaguchi T."/>
            <person name="Hagiwara D."/>
        </authorList>
    </citation>
    <scope>NUCLEOTIDE SEQUENCE [LARGE SCALE GENOMIC DNA]</scope>
    <source>
        <strain evidence="13 14">IFM 55266</strain>
    </source>
</reference>
<dbReference type="RefSeq" id="XP_043162596.1">
    <property type="nucleotide sequence ID" value="XM_043306661.1"/>
</dbReference>
<comment type="caution">
    <text evidence="13">The sequence shown here is derived from an EMBL/GenBank/DDBJ whole genome shotgun (WGS) entry which is preliminary data.</text>
</comment>
<keyword evidence="6" id="KW-0560">Oxidoreductase</keyword>
<dbReference type="GeneID" id="67009435"/>
<dbReference type="Proteomes" id="UP001043456">
    <property type="component" value="Unassembled WGS sequence"/>
</dbReference>
<comment type="cofactor">
    <cofactor evidence="1">
        <name>Cu(2+)</name>
        <dbReference type="ChEBI" id="CHEBI:29036"/>
    </cofactor>
</comment>
<keyword evidence="8" id="KW-0503">Monooxygenase</keyword>
<dbReference type="Pfam" id="PF22810">
    <property type="entry name" value="LPMO_AA14"/>
    <property type="match status" value="1"/>
</dbReference>